<accession>A0A557QXI0</accession>
<keyword evidence="1" id="KW-1133">Transmembrane helix</keyword>
<dbReference type="EMBL" id="VMNK01000006">
    <property type="protein sequence ID" value="TVO57546.1"/>
    <property type="molecule type" value="Genomic_DNA"/>
</dbReference>
<gene>
    <name evidence="2" type="ORF">FHP91_07670</name>
</gene>
<evidence type="ECO:0000256" key="1">
    <source>
        <dbReference type="SAM" id="Phobius"/>
    </source>
</evidence>
<dbReference type="AlphaFoldDB" id="A0A557QXI0"/>
<keyword evidence="3" id="KW-1185">Reference proteome</keyword>
<evidence type="ECO:0000313" key="3">
    <source>
        <dbReference type="Proteomes" id="UP000319502"/>
    </source>
</evidence>
<keyword evidence="1" id="KW-0472">Membrane</keyword>
<feature type="transmembrane region" description="Helical" evidence="1">
    <location>
        <begin position="6"/>
        <end position="29"/>
    </location>
</feature>
<dbReference type="OrthoDB" id="9182301at2"/>
<dbReference type="Proteomes" id="UP000319502">
    <property type="component" value="Unassembled WGS sequence"/>
</dbReference>
<keyword evidence="1" id="KW-0812">Transmembrane</keyword>
<evidence type="ECO:0000313" key="2">
    <source>
        <dbReference type="EMBL" id="TVO57546.1"/>
    </source>
</evidence>
<evidence type="ECO:0008006" key="4">
    <source>
        <dbReference type="Google" id="ProtNLM"/>
    </source>
</evidence>
<reference evidence="2 3" key="1">
    <citation type="submission" date="2019-07" db="EMBL/GenBank/DDBJ databases">
        <title>The pathways for chlorine oxyanion respiration interact through the shared metabolite chlorate.</title>
        <authorList>
            <person name="Barnum T.P."/>
            <person name="Cheng Y."/>
            <person name="Hill K.A."/>
            <person name="Lucas L.N."/>
            <person name="Carlson H.K."/>
            <person name="Coates J.D."/>
        </authorList>
    </citation>
    <scope>NUCLEOTIDE SEQUENCE [LARGE SCALE GENOMIC DNA]</scope>
    <source>
        <strain evidence="2 3">SFB-3</strain>
    </source>
</reference>
<dbReference type="RefSeq" id="WP_144309019.1">
    <property type="nucleotide sequence ID" value="NZ_VMNK01000006.1"/>
</dbReference>
<proteinExistence type="predicted"/>
<name>A0A557QXI0_9RHOO</name>
<protein>
    <recommendedName>
        <fullName evidence="4">DUF2730 family protein</fullName>
    </recommendedName>
</protein>
<organism evidence="2 3">
    <name type="scientific">Denitromonas halophila</name>
    <dbReference type="NCBI Taxonomy" id="1629404"/>
    <lineage>
        <taxon>Bacteria</taxon>
        <taxon>Pseudomonadati</taxon>
        <taxon>Pseudomonadota</taxon>
        <taxon>Betaproteobacteria</taxon>
        <taxon>Rhodocyclales</taxon>
        <taxon>Zoogloeaceae</taxon>
        <taxon>Denitromonas</taxon>
    </lineage>
</organism>
<sequence length="117" mass="13308">MSFEEAKFWTVVGFQVVNAVATSGMWLYVRYGDRNKEVDRKFAMLSEEFDRRADEHDRRLSRVEGSLERAPTHEDLGALHDKVNLTAQGVAKIGGQLDAMNDNLRLILNRIAEKGMP</sequence>
<comment type="caution">
    <text evidence="2">The sequence shown here is derived from an EMBL/GenBank/DDBJ whole genome shotgun (WGS) entry which is preliminary data.</text>
</comment>